<sequence>MNEPVSVENAHQSMEVAESEKGLPLNEDFHPSNRNGEEKLNRFDDINNDFALTYDSNDSLQYFNVGKRNIE</sequence>
<organism evidence="2 3">
    <name type="scientific">Rotaria sordida</name>
    <dbReference type="NCBI Taxonomy" id="392033"/>
    <lineage>
        <taxon>Eukaryota</taxon>
        <taxon>Metazoa</taxon>
        <taxon>Spiralia</taxon>
        <taxon>Gnathifera</taxon>
        <taxon>Rotifera</taxon>
        <taxon>Eurotatoria</taxon>
        <taxon>Bdelloidea</taxon>
        <taxon>Philodinida</taxon>
        <taxon>Philodinidae</taxon>
        <taxon>Rotaria</taxon>
    </lineage>
</organism>
<feature type="region of interest" description="Disordered" evidence="1">
    <location>
        <begin position="1"/>
        <end position="40"/>
    </location>
</feature>
<dbReference type="Proteomes" id="UP000663823">
    <property type="component" value="Unassembled WGS sequence"/>
</dbReference>
<accession>A0A819QSW3</accession>
<gene>
    <name evidence="2" type="ORF">OTI717_LOCUS30924</name>
</gene>
<evidence type="ECO:0000313" key="2">
    <source>
        <dbReference type="EMBL" id="CAF4036654.1"/>
    </source>
</evidence>
<evidence type="ECO:0000313" key="3">
    <source>
        <dbReference type="Proteomes" id="UP000663823"/>
    </source>
</evidence>
<reference evidence="2" key="1">
    <citation type="submission" date="2021-02" db="EMBL/GenBank/DDBJ databases">
        <authorList>
            <person name="Nowell W R."/>
        </authorList>
    </citation>
    <scope>NUCLEOTIDE SEQUENCE</scope>
</reference>
<protein>
    <submittedName>
        <fullName evidence="2">Uncharacterized protein</fullName>
    </submittedName>
</protein>
<comment type="caution">
    <text evidence="2">The sequence shown here is derived from an EMBL/GenBank/DDBJ whole genome shotgun (WGS) entry which is preliminary data.</text>
</comment>
<feature type="compositionally biased region" description="Basic and acidic residues" evidence="1">
    <location>
        <begin position="27"/>
        <end position="40"/>
    </location>
</feature>
<evidence type="ECO:0000256" key="1">
    <source>
        <dbReference type="SAM" id="MobiDB-lite"/>
    </source>
</evidence>
<name>A0A819QSW3_9BILA</name>
<dbReference type="AlphaFoldDB" id="A0A819QSW3"/>
<dbReference type="EMBL" id="CAJOAX010008557">
    <property type="protein sequence ID" value="CAF4036654.1"/>
    <property type="molecule type" value="Genomic_DNA"/>
</dbReference>
<proteinExistence type="predicted"/>